<dbReference type="SMART" id="SM01394">
    <property type="entry name" value="S_100"/>
    <property type="match status" value="1"/>
</dbReference>
<evidence type="ECO:0000256" key="2">
    <source>
        <dbReference type="ARBA" id="ARBA00022723"/>
    </source>
</evidence>
<dbReference type="SUPFAM" id="SSF47473">
    <property type="entry name" value="EF-hand"/>
    <property type="match status" value="1"/>
</dbReference>
<accession>A0A6P6LEZ2</accession>
<evidence type="ECO:0000256" key="4">
    <source>
        <dbReference type="ARBA" id="ARBA00022837"/>
    </source>
</evidence>
<feature type="domain" description="EF-hand" evidence="7">
    <location>
        <begin position="77"/>
        <end position="112"/>
    </location>
</feature>
<keyword evidence="4 5" id="KW-0106">Calcium</keyword>
<dbReference type="Pfam" id="PF01023">
    <property type="entry name" value="S_100"/>
    <property type="match status" value="1"/>
</dbReference>
<evidence type="ECO:0000313" key="9">
    <source>
        <dbReference type="RefSeq" id="XP_026083154.1"/>
    </source>
</evidence>
<dbReference type="GeneID" id="113059107"/>
<dbReference type="KEGG" id="caua:113059107"/>
<evidence type="ECO:0000256" key="6">
    <source>
        <dbReference type="SAM" id="SignalP"/>
    </source>
</evidence>
<dbReference type="Gene3D" id="1.10.238.10">
    <property type="entry name" value="EF-hand"/>
    <property type="match status" value="1"/>
</dbReference>
<name>A0A6P6LEZ2_CARAU</name>
<dbReference type="PANTHER" id="PTHR11639">
    <property type="entry name" value="S100 CALCIUM-BINDING PROTEIN"/>
    <property type="match status" value="1"/>
</dbReference>
<evidence type="ECO:0000313" key="8">
    <source>
        <dbReference type="Proteomes" id="UP000515129"/>
    </source>
</evidence>
<dbReference type="InterPro" id="IPR018247">
    <property type="entry name" value="EF_Hand_1_Ca_BS"/>
</dbReference>
<feature type="chain" id="PRO_5028148209" description="Protein S100" evidence="6">
    <location>
        <begin position="20"/>
        <end position="130"/>
    </location>
</feature>
<dbReference type="GO" id="GO:0048306">
    <property type="term" value="F:calcium-dependent protein binding"/>
    <property type="evidence" value="ECO:0007669"/>
    <property type="project" value="TreeGrafter"/>
</dbReference>
<dbReference type="OrthoDB" id="26525at2759"/>
<dbReference type="GO" id="GO:0005737">
    <property type="term" value="C:cytoplasm"/>
    <property type="evidence" value="ECO:0007669"/>
    <property type="project" value="TreeGrafter"/>
</dbReference>
<dbReference type="SMART" id="SM00054">
    <property type="entry name" value="EFh"/>
    <property type="match status" value="1"/>
</dbReference>
<dbReference type="Pfam" id="PF00036">
    <property type="entry name" value="EF-hand_1"/>
    <property type="match status" value="1"/>
</dbReference>
<dbReference type="CDD" id="cd05031">
    <property type="entry name" value="S-100A10_like"/>
    <property type="match status" value="1"/>
</dbReference>
<dbReference type="GO" id="GO:0005509">
    <property type="term" value="F:calcium ion binding"/>
    <property type="evidence" value="ECO:0007669"/>
    <property type="project" value="InterPro"/>
</dbReference>
<reference evidence="9" key="1">
    <citation type="submission" date="2025-08" db="UniProtKB">
        <authorList>
            <consortium name="RefSeq"/>
        </authorList>
    </citation>
    <scope>IDENTIFICATION</scope>
    <source>
        <strain evidence="9">Wakin</strain>
        <tissue evidence="9">Muscle</tissue>
    </source>
</reference>
<dbReference type="FunFam" id="1.10.238.10:FF:000044">
    <property type="entry name" value="Protein S100"/>
    <property type="match status" value="1"/>
</dbReference>
<comment type="similarity">
    <text evidence="1 5">Belongs to the S-100 family.</text>
</comment>
<dbReference type="InterPro" id="IPR001751">
    <property type="entry name" value="S100/CaBP7/8-like_CS"/>
</dbReference>
<dbReference type="InterPro" id="IPR011992">
    <property type="entry name" value="EF-hand-dom_pair"/>
</dbReference>
<dbReference type="Proteomes" id="UP000515129">
    <property type="component" value="Chromosome 41"/>
</dbReference>
<protein>
    <recommendedName>
        <fullName evidence="5">Protein S100</fullName>
    </recommendedName>
    <alternativeName>
        <fullName evidence="5">S100 calcium-binding protein</fullName>
    </alternativeName>
</protein>
<dbReference type="PROSITE" id="PS00018">
    <property type="entry name" value="EF_HAND_1"/>
    <property type="match status" value="1"/>
</dbReference>
<evidence type="ECO:0000256" key="3">
    <source>
        <dbReference type="ARBA" id="ARBA00022737"/>
    </source>
</evidence>
<evidence type="ECO:0000259" key="7">
    <source>
        <dbReference type="PROSITE" id="PS50222"/>
    </source>
</evidence>
<keyword evidence="8" id="KW-1185">Reference proteome</keyword>
<dbReference type="RefSeq" id="XP_026083154.1">
    <property type="nucleotide sequence ID" value="XM_026227369.1"/>
</dbReference>
<dbReference type="InterPro" id="IPR013787">
    <property type="entry name" value="S100_Ca-bd_sub"/>
</dbReference>
<sequence length="130" mass="14550">MHALLLEQLLHILSSSGDALPFFSTVIMPSDLERAMETMITVFHRYAGNEGNTSTLSRKELKLLMETELASFMKSQRDPAAVEKIMKDLDGNGDGEVDFEEFVALVVGLSVACEQFYKMHMQKTGGFKKQ</sequence>
<evidence type="ECO:0000256" key="1">
    <source>
        <dbReference type="ARBA" id="ARBA00007323"/>
    </source>
</evidence>
<organism evidence="8 9">
    <name type="scientific">Carassius auratus</name>
    <name type="common">Goldfish</name>
    <dbReference type="NCBI Taxonomy" id="7957"/>
    <lineage>
        <taxon>Eukaryota</taxon>
        <taxon>Metazoa</taxon>
        <taxon>Chordata</taxon>
        <taxon>Craniata</taxon>
        <taxon>Vertebrata</taxon>
        <taxon>Euteleostomi</taxon>
        <taxon>Actinopterygii</taxon>
        <taxon>Neopterygii</taxon>
        <taxon>Teleostei</taxon>
        <taxon>Ostariophysi</taxon>
        <taxon>Cypriniformes</taxon>
        <taxon>Cyprinidae</taxon>
        <taxon>Cyprininae</taxon>
        <taxon>Carassius</taxon>
    </lineage>
</organism>
<proteinExistence type="inferred from homology"/>
<feature type="signal peptide" evidence="6">
    <location>
        <begin position="1"/>
        <end position="19"/>
    </location>
</feature>
<dbReference type="InterPro" id="IPR002048">
    <property type="entry name" value="EF_hand_dom"/>
</dbReference>
<dbReference type="GO" id="GO:0005615">
    <property type="term" value="C:extracellular space"/>
    <property type="evidence" value="ECO:0007669"/>
    <property type="project" value="TreeGrafter"/>
</dbReference>
<gene>
    <name evidence="9" type="primary">LOC113059107</name>
</gene>
<keyword evidence="3" id="KW-0677">Repeat</keyword>
<dbReference type="PROSITE" id="PS00303">
    <property type="entry name" value="S100_CABP"/>
    <property type="match status" value="1"/>
</dbReference>
<dbReference type="PROSITE" id="PS50222">
    <property type="entry name" value="EF_HAND_2"/>
    <property type="match status" value="1"/>
</dbReference>
<dbReference type="AlphaFoldDB" id="A0A6P6LEZ2"/>
<dbReference type="PANTHER" id="PTHR11639:SF134">
    <property type="entry name" value="PROTEIN S100-A1-RELATED"/>
    <property type="match status" value="1"/>
</dbReference>
<evidence type="ECO:0000256" key="5">
    <source>
        <dbReference type="RuleBase" id="RU361184"/>
    </source>
</evidence>
<keyword evidence="6" id="KW-0732">Signal</keyword>
<keyword evidence="2 5" id="KW-0479">Metal-binding</keyword>